<dbReference type="STRING" id="109895.A0A507E3M0"/>
<dbReference type="Gene3D" id="2.20.110.10">
    <property type="entry name" value="Histone H3 K4-specific methyltransferase SET7/9 N-terminal domain"/>
    <property type="match status" value="3"/>
</dbReference>
<organism evidence="3 4">
    <name type="scientific">Powellomyces hirtus</name>
    <dbReference type="NCBI Taxonomy" id="109895"/>
    <lineage>
        <taxon>Eukaryota</taxon>
        <taxon>Fungi</taxon>
        <taxon>Fungi incertae sedis</taxon>
        <taxon>Chytridiomycota</taxon>
        <taxon>Chytridiomycota incertae sedis</taxon>
        <taxon>Chytridiomycetes</taxon>
        <taxon>Spizellomycetales</taxon>
        <taxon>Powellomycetaceae</taxon>
        <taxon>Powellomyces</taxon>
    </lineage>
</organism>
<evidence type="ECO:0008006" key="5">
    <source>
        <dbReference type="Google" id="ProtNLM"/>
    </source>
</evidence>
<dbReference type="EMBL" id="QEAQ01000048">
    <property type="protein sequence ID" value="TPX57690.1"/>
    <property type="molecule type" value="Genomic_DNA"/>
</dbReference>
<dbReference type="FunFam" id="2.20.110.10:FF:000002">
    <property type="entry name" value="Phosphatidylinositol 4-phosphate 5-kinase 8"/>
    <property type="match status" value="1"/>
</dbReference>
<name>A0A507E3M0_9FUNG</name>
<keyword evidence="1" id="KW-0677">Repeat</keyword>
<feature type="region of interest" description="Disordered" evidence="2">
    <location>
        <begin position="1"/>
        <end position="39"/>
    </location>
</feature>
<evidence type="ECO:0000313" key="4">
    <source>
        <dbReference type="Proteomes" id="UP000318582"/>
    </source>
</evidence>
<protein>
    <recommendedName>
        <fullName evidence="5">MORN repeat-containing protein 5</fullName>
    </recommendedName>
</protein>
<dbReference type="InterPro" id="IPR003409">
    <property type="entry name" value="MORN"/>
</dbReference>
<dbReference type="PANTHER" id="PTHR43215:SF14">
    <property type="entry name" value="RADIAL SPOKE HEAD 1 HOMOLOG"/>
    <property type="match status" value="1"/>
</dbReference>
<dbReference type="SUPFAM" id="SSF82185">
    <property type="entry name" value="Histone H3 K4-specific methyltransferase SET7/9 N-terminal domain"/>
    <property type="match status" value="1"/>
</dbReference>
<accession>A0A507E3M0</accession>
<feature type="compositionally biased region" description="Basic and acidic residues" evidence="2">
    <location>
        <begin position="22"/>
        <end position="31"/>
    </location>
</feature>
<dbReference type="SMART" id="SM00698">
    <property type="entry name" value="MORN"/>
    <property type="match status" value="5"/>
</dbReference>
<dbReference type="Proteomes" id="UP000318582">
    <property type="component" value="Unassembled WGS sequence"/>
</dbReference>
<sequence length="205" mass="21539">MSDAGSEAEGDAAPTIGTYEGSRNDQSERHGQGKMTFPNGDIYKGGYATGTRSGSGTYKWAKPVAVYSGEYAEGKRNGEGRLVFPDGSVYAGQFEKGKRHGNGTYTYLNGDTYSGAWSNDARHGRGVYTVAATGSKMDGTWEKGLLVGDGKVTHADHILKAKFVNGQPELPATITFTSTSYTMQVTDRALLGQSAIAVGGAGGDD</sequence>
<reference evidence="3 4" key="1">
    <citation type="journal article" date="2019" name="Sci. Rep.">
        <title>Comparative genomics of chytrid fungi reveal insights into the obligate biotrophic and pathogenic lifestyle of Synchytrium endobioticum.</title>
        <authorList>
            <person name="van de Vossenberg B.T.L.H."/>
            <person name="Warris S."/>
            <person name="Nguyen H.D.T."/>
            <person name="van Gent-Pelzer M.P.E."/>
            <person name="Joly D.L."/>
            <person name="van de Geest H.C."/>
            <person name="Bonants P.J.M."/>
            <person name="Smith D.S."/>
            <person name="Levesque C.A."/>
            <person name="van der Lee T.A.J."/>
        </authorList>
    </citation>
    <scope>NUCLEOTIDE SEQUENCE [LARGE SCALE GENOMIC DNA]</scope>
    <source>
        <strain evidence="3 4">CBS 809.83</strain>
    </source>
</reference>
<dbReference type="AlphaFoldDB" id="A0A507E3M0"/>
<dbReference type="Pfam" id="PF02493">
    <property type="entry name" value="MORN"/>
    <property type="match status" value="5"/>
</dbReference>
<feature type="compositionally biased region" description="Acidic residues" evidence="2">
    <location>
        <begin position="1"/>
        <end position="10"/>
    </location>
</feature>
<keyword evidence="4" id="KW-1185">Reference proteome</keyword>
<evidence type="ECO:0000256" key="1">
    <source>
        <dbReference type="ARBA" id="ARBA00022737"/>
    </source>
</evidence>
<comment type="caution">
    <text evidence="3">The sequence shown here is derived from an EMBL/GenBank/DDBJ whole genome shotgun (WGS) entry which is preliminary data.</text>
</comment>
<dbReference type="PANTHER" id="PTHR43215">
    <property type="entry name" value="RADIAL SPOKE HEAD 1 HOMOLOG"/>
    <property type="match status" value="1"/>
</dbReference>
<evidence type="ECO:0000256" key="2">
    <source>
        <dbReference type="SAM" id="MobiDB-lite"/>
    </source>
</evidence>
<proteinExistence type="predicted"/>
<evidence type="ECO:0000313" key="3">
    <source>
        <dbReference type="EMBL" id="TPX57690.1"/>
    </source>
</evidence>
<gene>
    <name evidence="3" type="ORF">PhCBS80983_g03650</name>
</gene>